<feature type="transmembrane region" description="Helical" evidence="1">
    <location>
        <begin position="55"/>
        <end position="74"/>
    </location>
</feature>
<reference evidence="2" key="1">
    <citation type="journal article" date="2020" name="Stud. Mycol.">
        <title>101 Dothideomycetes genomes: a test case for predicting lifestyles and emergence of pathogens.</title>
        <authorList>
            <person name="Haridas S."/>
            <person name="Albert R."/>
            <person name="Binder M."/>
            <person name="Bloem J."/>
            <person name="Labutti K."/>
            <person name="Salamov A."/>
            <person name="Andreopoulos B."/>
            <person name="Baker S."/>
            <person name="Barry K."/>
            <person name="Bills G."/>
            <person name="Bluhm B."/>
            <person name="Cannon C."/>
            <person name="Castanera R."/>
            <person name="Culley D."/>
            <person name="Daum C."/>
            <person name="Ezra D."/>
            <person name="Gonzalez J."/>
            <person name="Henrissat B."/>
            <person name="Kuo A."/>
            <person name="Liang C."/>
            <person name="Lipzen A."/>
            <person name="Lutzoni F."/>
            <person name="Magnuson J."/>
            <person name="Mondo S."/>
            <person name="Nolan M."/>
            <person name="Ohm R."/>
            <person name="Pangilinan J."/>
            <person name="Park H.-J."/>
            <person name="Ramirez L."/>
            <person name="Alfaro M."/>
            <person name="Sun H."/>
            <person name="Tritt A."/>
            <person name="Yoshinaga Y."/>
            <person name="Zwiers L.-H."/>
            <person name="Turgeon B."/>
            <person name="Goodwin S."/>
            <person name="Spatafora J."/>
            <person name="Crous P."/>
            <person name="Grigoriev I."/>
        </authorList>
    </citation>
    <scope>NUCLEOTIDE SEQUENCE</scope>
    <source>
        <strain evidence="2">CBS 161.51</strain>
    </source>
</reference>
<keyword evidence="1" id="KW-1133">Transmembrane helix</keyword>
<sequence>MLKATWRRKRGCSKPYVSRAQIYENKSCRSASSSCGLSGWNSWAWREANRLELKVLGVGIASIVSMLVLVLSAFDSAKIYVGRGICTAIRETDRLQI</sequence>
<keyword evidence="3" id="KW-1185">Reference proteome</keyword>
<dbReference type="AlphaFoldDB" id="A0A6A5SKF8"/>
<protein>
    <submittedName>
        <fullName evidence="2">Uncharacterized protein</fullName>
    </submittedName>
</protein>
<keyword evidence="1" id="KW-0812">Transmembrane</keyword>
<name>A0A6A5SKF8_9PLEO</name>
<keyword evidence="1" id="KW-0472">Membrane</keyword>
<accession>A0A6A5SKF8</accession>
<proteinExistence type="predicted"/>
<organism evidence="2 3">
    <name type="scientific">Clathrospora elynae</name>
    <dbReference type="NCBI Taxonomy" id="706981"/>
    <lineage>
        <taxon>Eukaryota</taxon>
        <taxon>Fungi</taxon>
        <taxon>Dikarya</taxon>
        <taxon>Ascomycota</taxon>
        <taxon>Pezizomycotina</taxon>
        <taxon>Dothideomycetes</taxon>
        <taxon>Pleosporomycetidae</taxon>
        <taxon>Pleosporales</taxon>
        <taxon>Diademaceae</taxon>
        <taxon>Clathrospora</taxon>
    </lineage>
</organism>
<dbReference type="EMBL" id="ML976068">
    <property type="protein sequence ID" value="KAF1940150.1"/>
    <property type="molecule type" value="Genomic_DNA"/>
</dbReference>
<gene>
    <name evidence="2" type="ORF">EJ02DRAFT_239709</name>
</gene>
<evidence type="ECO:0000256" key="1">
    <source>
        <dbReference type="SAM" id="Phobius"/>
    </source>
</evidence>
<evidence type="ECO:0000313" key="2">
    <source>
        <dbReference type="EMBL" id="KAF1940150.1"/>
    </source>
</evidence>
<evidence type="ECO:0000313" key="3">
    <source>
        <dbReference type="Proteomes" id="UP000800038"/>
    </source>
</evidence>
<dbReference type="Proteomes" id="UP000800038">
    <property type="component" value="Unassembled WGS sequence"/>
</dbReference>